<dbReference type="SUPFAM" id="SSF56731">
    <property type="entry name" value="DNA primase core"/>
    <property type="match status" value="1"/>
</dbReference>
<dbReference type="EMBL" id="BAAAOH010000001">
    <property type="protein sequence ID" value="GAA1997235.1"/>
    <property type="molecule type" value="Genomic_DNA"/>
</dbReference>
<gene>
    <name evidence="1" type="ORF">GCM10009777_37850</name>
</gene>
<accession>A0ABP5EF93</accession>
<dbReference type="InterPro" id="IPR027417">
    <property type="entry name" value="P-loop_NTPase"/>
</dbReference>
<dbReference type="Pfam" id="PF13481">
    <property type="entry name" value="AAA_25"/>
    <property type="match status" value="1"/>
</dbReference>
<protein>
    <recommendedName>
        <fullName evidence="3">AAA family ATPase</fullName>
    </recommendedName>
</protein>
<name>A0ABP5EF93_9MICO</name>
<evidence type="ECO:0000313" key="1">
    <source>
        <dbReference type="EMBL" id="GAA1997235.1"/>
    </source>
</evidence>
<dbReference type="Proteomes" id="UP001500326">
    <property type="component" value="Unassembled WGS sequence"/>
</dbReference>
<sequence length="644" mass="71132">MSTEVPPQLQMWLDRLDADSIQHTGHQQYKARCPAHDDDHASLSVGWGDKGKVVATCHANCTYSEIVTKLGLTKRDLEPQRKVVARYDYKDEDGVLQYQVTRWEPKSFSQRRPDPAHRGQWINNMDSIEPLPFHLPELAEMVEHGTEDDWLWIVEGEKDVLALETAYGAIATCNHQGAGSWTDPHAEHLIGFKGSIAIVIDNDDKATKPGQKHALEVYESVRRVAGIEAELVYPVEGKDAADVVGKYDEESGFVAVTPDMLRAEIQDASSKNPEADEVYAAIVALFMAEEDARTTLIAEVHSDGDILAMTPPRYAIEGWLPVGFFSDFFGEPGSKKTFVINDQLRHIRAGKAWHGHDVTRGATLLFEGEGLEQLQDRIIAWDEYHGNPEMAPGGHVSTPIDMTTPEGVARVVRTVRDFERAHGGERVVAVAFDPVVEYMNGEENGEGMELVTRGFRALARYLDIAVVLGAHTNASGERARGGDQLRMRAGAHVRVETLKDDRVGLVQEKQKNGERRALQLLPVSCGPSLVLEKLAAMSASEYYADKSNTDFQDRAASKLQFSKTSSVVKHSAADQMLIDYVRDHPGIGKGKLADATSGQGVGKPTLETRIDALLADGTFRVEREGTARNSPSHYFLVETTEEVE</sequence>
<dbReference type="Gene3D" id="3.40.50.300">
    <property type="entry name" value="P-loop containing nucleotide triphosphate hydrolases"/>
    <property type="match status" value="1"/>
</dbReference>
<evidence type="ECO:0008006" key="3">
    <source>
        <dbReference type="Google" id="ProtNLM"/>
    </source>
</evidence>
<evidence type="ECO:0000313" key="2">
    <source>
        <dbReference type="Proteomes" id="UP001500326"/>
    </source>
</evidence>
<comment type="caution">
    <text evidence="1">The sequence shown here is derived from an EMBL/GenBank/DDBJ whole genome shotgun (WGS) entry which is preliminary data.</text>
</comment>
<organism evidence="1 2">
    <name type="scientific">Microbacterium pumilum</name>
    <dbReference type="NCBI Taxonomy" id="344165"/>
    <lineage>
        <taxon>Bacteria</taxon>
        <taxon>Bacillati</taxon>
        <taxon>Actinomycetota</taxon>
        <taxon>Actinomycetes</taxon>
        <taxon>Micrococcales</taxon>
        <taxon>Microbacteriaceae</taxon>
        <taxon>Microbacterium</taxon>
    </lineage>
</organism>
<dbReference type="Gene3D" id="3.40.1360.10">
    <property type="match status" value="1"/>
</dbReference>
<proteinExistence type="predicted"/>
<dbReference type="InterPro" id="IPR034154">
    <property type="entry name" value="TOPRIM_DnaG/twinkle"/>
</dbReference>
<reference evidence="2" key="1">
    <citation type="journal article" date="2019" name="Int. J. Syst. Evol. Microbiol.">
        <title>The Global Catalogue of Microorganisms (GCM) 10K type strain sequencing project: providing services to taxonomists for standard genome sequencing and annotation.</title>
        <authorList>
            <consortium name="The Broad Institute Genomics Platform"/>
            <consortium name="The Broad Institute Genome Sequencing Center for Infectious Disease"/>
            <person name="Wu L."/>
            <person name="Ma J."/>
        </authorList>
    </citation>
    <scope>NUCLEOTIDE SEQUENCE [LARGE SCALE GENOMIC DNA]</scope>
    <source>
        <strain evidence="2">JCM 14902</strain>
    </source>
</reference>
<dbReference type="RefSeq" id="WP_344066056.1">
    <property type="nucleotide sequence ID" value="NZ_BAAAOH010000001.1"/>
</dbReference>
<dbReference type="CDD" id="cd01029">
    <property type="entry name" value="TOPRIM_primases"/>
    <property type="match status" value="1"/>
</dbReference>
<keyword evidence="2" id="KW-1185">Reference proteome</keyword>
<dbReference type="SUPFAM" id="SSF52540">
    <property type="entry name" value="P-loop containing nucleoside triphosphate hydrolases"/>
    <property type="match status" value="1"/>
</dbReference>